<evidence type="ECO:0000313" key="5">
    <source>
        <dbReference type="EMBL" id="NRN67687.1"/>
    </source>
</evidence>
<evidence type="ECO:0000256" key="3">
    <source>
        <dbReference type="SAM" id="MobiDB-lite"/>
    </source>
</evidence>
<dbReference type="Pfam" id="PF13490">
    <property type="entry name" value="zf-HC2"/>
    <property type="match status" value="1"/>
</dbReference>
<evidence type="ECO:0000259" key="4">
    <source>
        <dbReference type="Pfam" id="PF13490"/>
    </source>
</evidence>
<dbReference type="RefSeq" id="WP_173135969.1">
    <property type="nucleotide sequence ID" value="NZ_CBCSGW010000044.1"/>
</dbReference>
<dbReference type="Gene3D" id="1.10.10.1320">
    <property type="entry name" value="Anti-sigma factor, zinc-finger domain"/>
    <property type="match status" value="1"/>
</dbReference>
<proteinExistence type="predicted"/>
<evidence type="ECO:0000256" key="1">
    <source>
        <dbReference type="ARBA" id="ARBA00023015"/>
    </source>
</evidence>
<dbReference type="InterPro" id="IPR027383">
    <property type="entry name" value="Znf_put"/>
</dbReference>
<keyword evidence="6" id="KW-1185">Reference proteome</keyword>
<sequence length="197" mass="20104">MTDLRGWNLPEQHLMPDAVVAFVDGELSASARDRVAAHMLSCSNCAAEIAAQRQARAAVRAADAPSLPAALLASLRAIPQNTELPEMPDNLAMTQDGKLVAVQRPDRVGTSAPLGSKVALGSQPRLGEGPNVLGRGRRTAQGAGVVVSGLVLGALALVAPSGAPAANGEATAPVVRTPPRGPVHVAPVLVRPGPIIR</sequence>
<keyword evidence="5" id="KW-0472">Membrane</keyword>
<comment type="caution">
    <text evidence="5">The sequence shown here is derived from an EMBL/GenBank/DDBJ whole genome shotgun (WGS) entry which is preliminary data.</text>
</comment>
<organism evidence="5 6">
    <name type="scientific">Kibdelosporangium persicum</name>
    <dbReference type="NCBI Taxonomy" id="2698649"/>
    <lineage>
        <taxon>Bacteria</taxon>
        <taxon>Bacillati</taxon>
        <taxon>Actinomycetota</taxon>
        <taxon>Actinomycetes</taxon>
        <taxon>Pseudonocardiales</taxon>
        <taxon>Pseudonocardiaceae</taxon>
        <taxon>Kibdelosporangium</taxon>
    </lineage>
</organism>
<feature type="domain" description="Putative zinc-finger" evidence="4">
    <location>
        <begin position="19"/>
        <end position="46"/>
    </location>
</feature>
<protein>
    <submittedName>
        <fullName evidence="5">Transmembrane anti-sigma factor</fullName>
    </submittedName>
</protein>
<feature type="region of interest" description="Disordered" evidence="3">
    <location>
        <begin position="111"/>
        <end position="135"/>
    </location>
</feature>
<reference evidence="5 6" key="1">
    <citation type="submission" date="2020-01" db="EMBL/GenBank/DDBJ databases">
        <title>Kibdelosporangium persica a novel Actinomycetes from a hot desert in Iran.</title>
        <authorList>
            <person name="Safaei N."/>
            <person name="Zaburannyi N."/>
            <person name="Mueller R."/>
            <person name="Wink J."/>
        </authorList>
    </citation>
    <scope>NUCLEOTIDE SEQUENCE [LARGE SCALE GENOMIC DNA]</scope>
    <source>
        <strain evidence="5 6">4NS15</strain>
    </source>
</reference>
<dbReference type="Proteomes" id="UP000763557">
    <property type="component" value="Unassembled WGS sequence"/>
</dbReference>
<keyword evidence="5" id="KW-0812">Transmembrane</keyword>
<keyword evidence="2" id="KW-0804">Transcription</keyword>
<dbReference type="InterPro" id="IPR041916">
    <property type="entry name" value="Anti_sigma_zinc_sf"/>
</dbReference>
<keyword evidence="1" id="KW-0805">Transcription regulation</keyword>
<gene>
    <name evidence="5" type="ORF">GC106_49270</name>
</gene>
<evidence type="ECO:0000256" key="2">
    <source>
        <dbReference type="ARBA" id="ARBA00023163"/>
    </source>
</evidence>
<name>A0ABX2F8V0_9PSEU</name>
<evidence type="ECO:0000313" key="6">
    <source>
        <dbReference type="Proteomes" id="UP000763557"/>
    </source>
</evidence>
<accession>A0ABX2F8V0</accession>
<dbReference type="EMBL" id="JAAATY010000016">
    <property type="protein sequence ID" value="NRN67687.1"/>
    <property type="molecule type" value="Genomic_DNA"/>
</dbReference>